<dbReference type="InterPro" id="IPR036249">
    <property type="entry name" value="Thioredoxin-like_sf"/>
</dbReference>
<dbReference type="InterPro" id="IPR004045">
    <property type="entry name" value="Glutathione_S-Trfase_N"/>
</dbReference>
<dbReference type="SFLD" id="SFLDG00358">
    <property type="entry name" value="Main_(cytGST)"/>
    <property type="match status" value="1"/>
</dbReference>
<dbReference type="PANTHER" id="PTHR42673">
    <property type="entry name" value="MALEYLACETOACETATE ISOMERASE"/>
    <property type="match status" value="1"/>
</dbReference>
<feature type="domain" description="GST N-terminal" evidence="1">
    <location>
        <begin position="4"/>
        <end position="84"/>
    </location>
</feature>
<dbReference type="InterPro" id="IPR036282">
    <property type="entry name" value="Glutathione-S-Trfase_C_sf"/>
</dbReference>
<dbReference type="AlphaFoldDB" id="A0A7T7KLB2"/>
<keyword evidence="2" id="KW-0808">Transferase</keyword>
<organism evidence="2 3">
    <name type="scientific">Martelella lutilitoris</name>
    <dbReference type="NCBI Taxonomy" id="2583532"/>
    <lineage>
        <taxon>Bacteria</taxon>
        <taxon>Pseudomonadati</taxon>
        <taxon>Pseudomonadota</taxon>
        <taxon>Alphaproteobacteria</taxon>
        <taxon>Hyphomicrobiales</taxon>
        <taxon>Aurantimonadaceae</taxon>
        <taxon>Martelella</taxon>
    </lineage>
</organism>
<dbReference type="CDD" id="cd03194">
    <property type="entry name" value="GST_C_3"/>
    <property type="match status" value="1"/>
</dbReference>
<dbReference type="GO" id="GO:0016034">
    <property type="term" value="F:maleylacetoacetate isomerase activity"/>
    <property type="evidence" value="ECO:0007669"/>
    <property type="project" value="TreeGrafter"/>
</dbReference>
<proteinExistence type="predicted"/>
<accession>A0A7T7KLB2</accession>
<gene>
    <name evidence="2" type="ORF">JET14_19200</name>
</gene>
<reference evidence="2 3" key="1">
    <citation type="submission" date="2020-12" db="EMBL/GenBank/DDBJ databases">
        <authorList>
            <person name="Zheng R.K."/>
            <person name="Sun C.M."/>
        </authorList>
    </citation>
    <scope>NUCLEOTIDE SEQUENCE [LARGE SCALE GENOMIC DNA]</scope>
    <source>
        <strain evidence="2 3">ZRK001</strain>
    </source>
</reference>
<evidence type="ECO:0000259" key="1">
    <source>
        <dbReference type="PROSITE" id="PS50404"/>
    </source>
</evidence>
<evidence type="ECO:0000313" key="3">
    <source>
        <dbReference type="Proteomes" id="UP000596083"/>
    </source>
</evidence>
<protein>
    <submittedName>
        <fullName evidence="2">Glutathione S-transferase family protein</fullName>
    </submittedName>
</protein>
<dbReference type="Pfam" id="PF13409">
    <property type="entry name" value="GST_N_2"/>
    <property type="match status" value="1"/>
</dbReference>
<name>A0A7T7KLB2_9HYPH</name>
<dbReference type="CDD" id="cd03043">
    <property type="entry name" value="GST_N_1"/>
    <property type="match status" value="1"/>
</dbReference>
<dbReference type="PROSITE" id="PS50404">
    <property type="entry name" value="GST_NTER"/>
    <property type="match status" value="1"/>
</dbReference>
<dbReference type="Gene3D" id="1.20.1050.10">
    <property type="match status" value="1"/>
</dbReference>
<sequence length="215" mass="24129">MRDLTLYIGNKRYSSWSLRPWLAMEASGIPFKEVLIPFDFAAGNPRFRELSPVGMVPVLHHGKARIWESLAIIEYVAELYPEAQLWPEDRIERAAARALSAEMHAGFRALRGACPMNFGRKPAPLAVNDAVKADVARIETMWRDALETSGGPFLFGHFTAADAMYAPVVNRFEIYELADSTPTLAYMNAVKSLPAFQRWRDGALAESWVVPEDEV</sequence>
<dbReference type="Gene3D" id="3.40.30.10">
    <property type="entry name" value="Glutaredoxin"/>
    <property type="match status" value="1"/>
</dbReference>
<dbReference type="InterPro" id="IPR040079">
    <property type="entry name" value="Glutathione_S-Trfase"/>
</dbReference>
<dbReference type="SFLD" id="SFLDS00019">
    <property type="entry name" value="Glutathione_Transferase_(cytos"/>
    <property type="match status" value="1"/>
</dbReference>
<dbReference type="SUPFAM" id="SSF52833">
    <property type="entry name" value="Thioredoxin-like"/>
    <property type="match status" value="1"/>
</dbReference>
<dbReference type="Proteomes" id="UP000596083">
    <property type="component" value="Chromosome"/>
</dbReference>
<dbReference type="PANTHER" id="PTHR42673:SF4">
    <property type="entry name" value="MALEYLACETOACETATE ISOMERASE"/>
    <property type="match status" value="1"/>
</dbReference>
<dbReference type="EMBL" id="CP066786">
    <property type="protein sequence ID" value="QQM30363.1"/>
    <property type="molecule type" value="Genomic_DNA"/>
</dbReference>
<dbReference type="GO" id="GO:0004364">
    <property type="term" value="F:glutathione transferase activity"/>
    <property type="evidence" value="ECO:0007669"/>
    <property type="project" value="TreeGrafter"/>
</dbReference>
<dbReference type="GO" id="GO:0006559">
    <property type="term" value="P:L-phenylalanine catabolic process"/>
    <property type="evidence" value="ECO:0007669"/>
    <property type="project" value="TreeGrafter"/>
</dbReference>
<dbReference type="GO" id="GO:0006749">
    <property type="term" value="P:glutathione metabolic process"/>
    <property type="evidence" value="ECO:0007669"/>
    <property type="project" value="TreeGrafter"/>
</dbReference>
<dbReference type="Pfam" id="PF13410">
    <property type="entry name" value="GST_C_2"/>
    <property type="match status" value="1"/>
</dbReference>
<dbReference type="RefSeq" id="WP_200335670.1">
    <property type="nucleotide sequence ID" value="NZ_CP066786.1"/>
</dbReference>
<dbReference type="KEGG" id="mlut:JET14_19200"/>
<dbReference type="SUPFAM" id="SSF47616">
    <property type="entry name" value="GST C-terminal domain-like"/>
    <property type="match status" value="1"/>
</dbReference>
<evidence type="ECO:0000313" key="2">
    <source>
        <dbReference type="EMBL" id="QQM30363.1"/>
    </source>
</evidence>